<dbReference type="EMBL" id="KZ989849">
    <property type="protein sequence ID" value="RKP25188.1"/>
    <property type="molecule type" value="Genomic_DNA"/>
</dbReference>
<dbReference type="Gene3D" id="1.20.5.170">
    <property type="match status" value="1"/>
</dbReference>
<name>A0A4P9YYX2_9FUNG</name>
<evidence type="ECO:0000313" key="2">
    <source>
        <dbReference type="EMBL" id="RKP25188.1"/>
    </source>
</evidence>
<dbReference type="Proteomes" id="UP000278143">
    <property type="component" value="Unassembled WGS sequence"/>
</dbReference>
<dbReference type="OrthoDB" id="5573041at2759"/>
<keyword evidence="1" id="KW-0175">Coiled coil</keyword>
<organism evidence="2 3">
    <name type="scientific">Syncephalis pseudoplumigaleata</name>
    <dbReference type="NCBI Taxonomy" id="1712513"/>
    <lineage>
        <taxon>Eukaryota</taxon>
        <taxon>Fungi</taxon>
        <taxon>Fungi incertae sedis</taxon>
        <taxon>Zoopagomycota</taxon>
        <taxon>Zoopagomycotina</taxon>
        <taxon>Zoopagomycetes</taxon>
        <taxon>Zoopagales</taxon>
        <taxon>Piptocephalidaceae</taxon>
        <taxon>Syncephalis</taxon>
    </lineage>
</organism>
<reference evidence="3" key="1">
    <citation type="journal article" date="2018" name="Nat. Microbiol.">
        <title>Leveraging single-cell genomics to expand the fungal tree of life.</title>
        <authorList>
            <person name="Ahrendt S.R."/>
            <person name="Quandt C.A."/>
            <person name="Ciobanu D."/>
            <person name="Clum A."/>
            <person name="Salamov A."/>
            <person name="Andreopoulos B."/>
            <person name="Cheng J.F."/>
            <person name="Woyke T."/>
            <person name="Pelin A."/>
            <person name="Henrissat B."/>
            <person name="Reynolds N.K."/>
            <person name="Benny G.L."/>
            <person name="Smith M.E."/>
            <person name="James T.Y."/>
            <person name="Grigoriev I.V."/>
        </authorList>
    </citation>
    <scope>NUCLEOTIDE SEQUENCE [LARGE SCALE GENOMIC DNA]</scope>
    <source>
        <strain evidence="3">Benny S71-1</strain>
    </source>
</reference>
<feature type="coiled-coil region" evidence="1">
    <location>
        <begin position="35"/>
        <end position="62"/>
    </location>
</feature>
<evidence type="ECO:0000256" key="1">
    <source>
        <dbReference type="SAM" id="Coils"/>
    </source>
</evidence>
<proteinExistence type="predicted"/>
<dbReference type="AlphaFoldDB" id="A0A4P9YYX2"/>
<sequence length="71" mass="8141">MEDAYRQTANAATTSLDWEAKERIVGMGVETLDKIDETRKQYRALQEENAMLRKYCENLNATANRKDDAQG</sequence>
<keyword evidence="3" id="KW-1185">Reference proteome</keyword>
<accession>A0A4P9YYX2</accession>
<gene>
    <name evidence="2" type="ORF">SYNPS1DRAFT_22816</name>
</gene>
<protein>
    <submittedName>
        <fullName evidence="2">Uncharacterized protein</fullName>
    </submittedName>
</protein>
<evidence type="ECO:0000313" key="3">
    <source>
        <dbReference type="Proteomes" id="UP000278143"/>
    </source>
</evidence>